<dbReference type="EMBL" id="BLLF01002451">
    <property type="protein sequence ID" value="GFH24129.1"/>
    <property type="molecule type" value="Genomic_DNA"/>
</dbReference>
<name>A0A699ZWZ4_HAELA</name>
<keyword evidence="3" id="KW-1185">Reference proteome</keyword>
<protein>
    <submittedName>
        <fullName evidence="2">WD_REPEATS_REGION domain-containing protein</fullName>
    </submittedName>
</protein>
<evidence type="ECO:0000256" key="1">
    <source>
        <dbReference type="PROSITE-ProRule" id="PRU00221"/>
    </source>
</evidence>
<dbReference type="InterPro" id="IPR015943">
    <property type="entry name" value="WD40/YVTN_repeat-like_dom_sf"/>
</dbReference>
<dbReference type="Proteomes" id="UP000485058">
    <property type="component" value="Unassembled WGS sequence"/>
</dbReference>
<dbReference type="SMART" id="SM00320">
    <property type="entry name" value="WD40"/>
    <property type="match status" value="2"/>
</dbReference>
<dbReference type="SUPFAM" id="SSF50978">
    <property type="entry name" value="WD40 repeat-like"/>
    <property type="match status" value="1"/>
</dbReference>
<sequence>MRWSMVATASYLPCVRIHNLLDGSPLAALDHEAPATACCFSPSTSHLAVVLDNFQADVTAVTFSPDSSMLVSCSMDCTVRVWDTAAGRQLAFFMGDAALTSLCFAGFPYADIIVAGDAGGCLHFLDCPPELQPLNCQNY</sequence>
<dbReference type="PANTHER" id="PTHR19879:SF9">
    <property type="entry name" value="TRANSCRIPTION INITIATION FACTOR TFIID SUBUNIT 5"/>
    <property type="match status" value="1"/>
</dbReference>
<evidence type="ECO:0000313" key="3">
    <source>
        <dbReference type="Proteomes" id="UP000485058"/>
    </source>
</evidence>
<feature type="repeat" description="WD" evidence="1">
    <location>
        <begin position="51"/>
        <end position="92"/>
    </location>
</feature>
<dbReference type="InterPro" id="IPR036322">
    <property type="entry name" value="WD40_repeat_dom_sf"/>
</dbReference>
<reference evidence="2 3" key="1">
    <citation type="submission" date="2020-02" db="EMBL/GenBank/DDBJ databases">
        <title>Draft genome sequence of Haematococcus lacustris strain NIES-144.</title>
        <authorList>
            <person name="Morimoto D."/>
            <person name="Nakagawa S."/>
            <person name="Yoshida T."/>
            <person name="Sawayama S."/>
        </authorList>
    </citation>
    <scope>NUCLEOTIDE SEQUENCE [LARGE SCALE GENOMIC DNA]</scope>
    <source>
        <strain evidence="2 3">NIES-144</strain>
    </source>
</reference>
<dbReference type="Pfam" id="PF00400">
    <property type="entry name" value="WD40"/>
    <property type="match status" value="1"/>
</dbReference>
<dbReference type="PROSITE" id="PS50294">
    <property type="entry name" value="WD_REPEATS_REGION"/>
    <property type="match status" value="1"/>
</dbReference>
<dbReference type="Gene3D" id="2.130.10.10">
    <property type="entry name" value="YVTN repeat-like/Quinoprotein amine dehydrogenase"/>
    <property type="match status" value="2"/>
</dbReference>
<dbReference type="PANTHER" id="PTHR19879">
    <property type="entry name" value="TRANSCRIPTION INITIATION FACTOR TFIID"/>
    <property type="match status" value="1"/>
</dbReference>
<organism evidence="2 3">
    <name type="scientific">Haematococcus lacustris</name>
    <name type="common">Green alga</name>
    <name type="synonym">Haematococcus pluvialis</name>
    <dbReference type="NCBI Taxonomy" id="44745"/>
    <lineage>
        <taxon>Eukaryota</taxon>
        <taxon>Viridiplantae</taxon>
        <taxon>Chlorophyta</taxon>
        <taxon>core chlorophytes</taxon>
        <taxon>Chlorophyceae</taxon>
        <taxon>CS clade</taxon>
        <taxon>Chlamydomonadales</taxon>
        <taxon>Haematococcaceae</taxon>
        <taxon>Haematococcus</taxon>
    </lineage>
</organism>
<comment type="caution">
    <text evidence="2">The sequence shown here is derived from an EMBL/GenBank/DDBJ whole genome shotgun (WGS) entry which is preliminary data.</text>
</comment>
<proteinExistence type="predicted"/>
<dbReference type="InterPro" id="IPR001680">
    <property type="entry name" value="WD40_rpt"/>
</dbReference>
<dbReference type="AlphaFoldDB" id="A0A699ZWZ4"/>
<accession>A0A699ZWZ4</accession>
<evidence type="ECO:0000313" key="2">
    <source>
        <dbReference type="EMBL" id="GFH24129.1"/>
    </source>
</evidence>
<keyword evidence="1" id="KW-0853">WD repeat</keyword>
<gene>
    <name evidence="2" type="ORF">HaLaN_21861</name>
</gene>
<dbReference type="PROSITE" id="PS50082">
    <property type="entry name" value="WD_REPEATS_2"/>
    <property type="match status" value="1"/>
</dbReference>